<evidence type="ECO:0000256" key="1">
    <source>
        <dbReference type="ARBA" id="ARBA00001974"/>
    </source>
</evidence>
<dbReference type="SUPFAM" id="SSF51905">
    <property type="entry name" value="FAD/NAD(P)-binding domain"/>
    <property type="match status" value="1"/>
</dbReference>
<gene>
    <name evidence="9" type="ordered locus">Kkor_2466</name>
</gene>
<sequence>MKQYPVVIIGGGMAGASLALSLANIGIENAVFEAFAPESNAQPGFDDRTVALSAASLNILKRLGLEKDLYSVAAPIKNIHVSDQGHCGFARIDASECGVPALGAVIENWQLGQALNQAISKQSLIDYYAPAKVVDIEQAEQYATLRIELSNATQEVKAGLVVLADGARSPLRQQLHIDAQVNDFRKSAVVCNLTTQLPHQHCAYERFTQDGPLALLPLTKNRMGLVWSKPTKEAQLLVELDEAKFSKQLEEAFGARLGKITKVGSRKSFPLIQLKAESLFRGRCVLIGNAAQSLHPIAGQGFNLGLRDVAALTEILTSVKEVAEDSGQPLAQQLGDYQVLRQYQESRQADREQTLWVTESLARLFSNPWLPLSVSRNMLLKTMDVAPVAKGVFASQAMGFGFNNSRMASHEE</sequence>
<dbReference type="KEGG" id="kko:Kkor_2466"/>
<dbReference type="InterPro" id="IPR011295">
    <property type="entry name" value="UbiH"/>
</dbReference>
<dbReference type="eggNOG" id="COG0654">
    <property type="taxonomic scope" value="Bacteria"/>
</dbReference>
<dbReference type="GO" id="GO:0006744">
    <property type="term" value="P:ubiquinone biosynthetic process"/>
    <property type="evidence" value="ECO:0007669"/>
    <property type="project" value="UniProtKB-UniPathway"/>
</dbReference>
<dbReference type="NCBIfam" id="TIGR01984">
    <property type="entry name" value="UbiH"/>
    <property type="match status" value="1"/>
</dbReference>
<dbReference type="InParanoid" id="C7R985"/>
<dbReference type="NCBIfam" id="TIGR01988">
    <property type="entry name" value="Ubi-OHases"/>
    <property type="match status" value="1"/>
</dbReference>
<comment type="cofactor">
    <cofactor evidence="1">
        <name>FAD</name>
        <dbReference type="ChEBI" id="CHEBI:57692"/>
    </cofactor>
</comment>
<evidence type="ECO:0000256" key="4">
    <source>
        <dbReference type="ARBA" id="ARBA00022630"/>
    </source>
</evidence>
<comment type="pathway">
    <text evidence="2">Cofactor biosynthesis; ubiquinone biosynthesis.</text>
</comment>
<dbReference type="EMBL" id="CP001707">
    <property type="protein sequence ID" value="ACV27875.1"/>
    <property type="molecule type" value="Genomic_DNA"/>
</dbReference>
<keyword evidence="10" id="KW-1185">Reference proteome</keyword>
<dbReference type="PROSITE" id="PS01304">
    <property type="entry name" value="UBIH"/>
    <property type="match status" value="1"/>
</dbReference>
<evidence type="ECO:0000256" key="5">
    <source>
        <dbReference type="ARBA" id="ARBA00022827"/>
    </source>
</evidence>
<dbReference type="Gene3D" id="3.50.50.60">
    <property type="entry name" value="FAD/NAD(P)-binding domain"/>
    <property type="match status" value="2"/>
</dbReference>
<dbReference type="UniPathway" id="UPA00232"/>
<proteinExistence type="inferred from homology"/>
<dbReference type="PRINTS" id="PR00420">
    <property type="entry name" value="RNGMNOXGNASE"/>
</dbReference>
<dbReference type="HOGENOM" id="CLU_009665_8_1_6"/>
<dbReference type="Pfam" id="PF01494">
    <property type="entry name" value="FAD_binding_3"/>
    <property type="match status" value="1"/>
</dbReference>
<keyword evidence="7" id="KW-0503">Monooxygenase</keyword>
<reference evidence="9 10" key="1">
    <citation type="journal article" date="2009" name="Stand. Genomic Sci.">
        <title>Complete genome sequence of Kangiella koreensis type strain (SW-125).</title>
        <authorList>
            <person name="Han C."/>
            <person name="Sikorski J."/>
            <person name="Lapidus A."/>
            <person name="Nolan M."/>
            <person name="Glavina Del Rio T."/>
            <person name="Tice H."/>
            <person name="Cheng J.F."/>
            <person name="Lucas S."/>
            <person name="Chen F."/>
            <person name="Copeland A."/>
            <person name="Ivanova N."/>
            <person name="Mavromatis K."/>
            <person name="Ovchinnikova G."/>
            <person name="Pati A."/>
            <person name="Bruce D."/>
            <person name="Goodwin L."/>
            <person name="Pitluck S."/>
            <person name="Chen A."/>
            <person name="Palaniappan K."/>
            <person name="Land M."/>
            <person name="Hauser L."/>
            <person name="Chang Y.J."/>
            <person name="Jeffries C.D."/>
            <person name="Chain P."/>
            <person name="Saunders E."/>
            <person name="Brettin T."/>
            <person name="Goker M."/>
            <person name="Tindall B.J."/>
            <person name="Bristow J."/>
            <person name="Eisen J.A."/>
            <person name="Markowitz V."/>
            <person name="Hugenholtz P."/>
            <person name="Kyrpides N.C."/>
            <person name="Klenk H.P."/>
            <person name="Detter J.C."/>
        </authorList>
    </citation>
    <scope>NUCLEOTIDE SEQUENCE [LARGE SCALE GENOMIC DNA]</scope>
    <source>
        <strain evidence="10">DSM 16069 / KCTC 12182 / SW-125</strain>
    </source>
</reference>
<keyword evidence="6" id="KW-0560">Oxidoreductase</keyword>
<comment type="similarity">
    <text evidence="3">Belongs to the UbiH/COQ6 family.</text>
</comment>
<evidence type="ECO:0000256" key="6">
    <source>
        <dbReference type="ARBA" id="ARBA00023002"/>
    </source>
</evidence>
<dbReference type="GO" id="GO:0071949">
    <property type="term" value="F:FAD binding"/>
    <property type="evidence" value="ECO:0007669"/>
    <property type="project" value="InterPro"/>
</dbReference>
<dbReference type="PANTHER" id="PTHR43876">
    <property type="entry name" value="UBIQUINONE BIOSYNTHESIS MONOOXYGENASE COQ6, MITOCHONDRIAL"/>
    <property type="match status" value="1"/>
</dbReference>
<evidence type="ECO:0000256" key="2">
    <source>
        <dbReference type="ARBA" id="ARBA00004749"/>
    </source>
</evidence>
<dbReference type="InterPro" id="IPR018168">
    <property type="entry name" value="Ubi_Hdrlase_CS"/>
</dbReference>
<dbReference type="InterPro" id="IPR002938">
    <property type="entry name" value="FAD-bd"/>
</dbReference>
<dbReference type="InterPro" id="IPR010971">
    <property type="entry name" value="UbiH/COQ6"/>
</dbReference>
<evidence type="ECO:0000313" key="10">
    <source>
        <dbReference type="Proteomes" id="UP000001231"/>
    </source>
</evidence>
<dbReference type="GO" id="GO:0008681">
    <property type="term" value="F:2-octaprenyl-6-methoxyphenol hydroxylase activity"/>
    <property type="evidence" value="ECO:0007669"/>
    <property type="project" value="InterPro"/>
</dbReference>
<evidence type="ECO:0000313" key="9">
    <source>
        <dbReference type="EMBL" id="ACV27875.1"/>
    </source>
</evidence>
<dbReference type="STRING" id="523791.Kkor_2466"/>
<protein>
    <submittedName>
        <fullName evidence="9">2-polyprenyl-6-methoxyphenol 4-hydroxylase</fullName>
    </submittedName>
</protein>
<evidence type="ECO:0000256" key="7">
    <source>
        <dbReference type="ARBA" id="ARBA00023033"/>
    </source>
</evidence>
<dbReference type="Proteomes" id="UP000001231">
    <property type="component" value="Chromosome"/>
</dbReference>
<dbReference type="PANTHER" id="PTHR43876:SF8">
    <property type="entry name" value="2-OCTAPRENYL-6-METHOXYPHENOL HYDROXYLASE"/>
    <property type="match status" value="1"/>
</dbReference>
<keyword evidence="4" id="KW-0285">Flavoprotein</keyword>
<accession>C7R985</accession>
<dbReference type="OrthoDB" id="9769565at2"/>
<name>C7R985_KANKD</name>
<dbReference type="AlphaFoldDB" id="C7R985"/>
<dbReference type="NCBIfam" id="NF004356">
    <property type="entry name" value="PRK05732.1"/>
    <property type="match status" value="1"/>
</dbReference>
<dbReference type="InterPro" id="IPR036188">
    <property type="entry name" value="FAD/NAD-bd_sf"/>
</dbReference>
<evidence type="ECO:0000259" key="8">
    <source>
        <dbReference type="Pfam" id="PF01494"/>
    </source>
</evidence>
<organism evidence="9 10">
    <name type="scientific">Kangiella koreensis (strain DSM 16069 / JCM 12317 / KCTC 12182 / SW-125)</name>
    <dbReference type="NCBI Taxonomy" id="523791"/>
    <lineage>
        <taxon>Bacteria</taxon>
        <taxon>Pseudomonadati</taxon>
        <taxon>Pseudomonadota</taxon>
        <taxon>Gammaproteobacteria</taxon>
        <taxon>Kangiellales</taxon>
        <taxon>Kangiellaceae</taxon>
        <taxon>Kangiella</taxon>
    </lineage>
</organism>
<evidence type="ECO:0000256" key="3">
    <source>
        <dbReference type="ARBA" id="ARBA00005349"/>
    </source>
</evidence>
<dbReference type="InterPro" id="IPR051205">
    <property type="entry name" value="UbiH/COQ6_monooxygenase"/>
</dbReference>
<feature type="domain" description="FAD-binding" evidence="8">
    <location>
        <begin position="4"/>
        <end position="320"/>
    </location>
</feature>
<dbReference type="RefSeq" id="WP_015781480.1">
    <property type="nucleotide sequence ID" value="NC_013166.1"/>
</dbReference>
<dbReference type="FunCoup" id="C7R985">
    <property type="interactions" value="118"/>
</dbReference>
<keyword evidence="5" id="KW-0274">FAD</keyword>